<dbReference type="PANTHER" id="PTHR12526">
    <property type="entry name" value="GLYCOSYLTRANSFERASE"/>
    <property type="match status" value="1"/>
</dbReference>
<gene>
    <name evidence="2" type="ORF">BAA01_01405</name>
</gene>
<evidence type="ECO:0000313" key="2">
    <source>
        <dbReference type="EMBL" id="OUM86039.1"/>
    </source>
</evidence>
<dbReference type="CDD" id="cd03822">
    <property type="entry name" value="GT4_mannosyltransferase-like"/>
    <property type="match status" value="1"/>
</dbReference>
<feature type="domain" description="Glycosyltransferase subfamily 4-like N-terminal" evidence="1">
    <location>
        <begin position="51"/>
        <end position="166"/>
    </location>
</feature>
<protein>
    <recommendedName>
        <fullName evidence="1">Glycosyltransferase subfamily 4-like N-terminal domain-containing protein</fullName>
    </recommendedName>
</protein>
<dbReference type="SUPFAM" id="SSF53756">
    <property type="entry name" value="UDP-Glycosyltransferase/glycogen phosphorylase"/>
    <property type="match status" value="1"/>
</dbReference>
<accession>A0A1Y3PP01</accession>
<dbReference type="AlphaFoldDB" id="A0A1Y3PP01"/>
<organism evidence="2 3">
    <name type="scientific">Bacillus thermozeamaize</name>
    <dbReference type="NCBI Taxonomy" id="230954"/>
    <lineage>
        <taxon>Bacteria</taxon>
        <taxon>Bacillati</taxon>
        <taxon>Bacillota</taxon>
        <taxon>Bacilli</taxon>
        <taxon>Bacillales</taxon>
        <taxon>Bacillaceae</taxon>
        <taxon>Bacillus</taxon>
    </lineage>
</organism>
<sequence>MKLLFIGTYPPTRCGIATFTHHLRQGIMEAHHLSDETLPVASILPDSDTETPRNVRTLLKHRLEDYVRLAEWINDSDIDVISLQHEFGIFGGEAGRYIVSFLRLLNKPVITTFHTVFEQPQEPYKSVQAEIIRYSDRVMVMNRLAVSYLTNHYPIHPDKIVFLPHGAPKPPALPRETIRKHHGLDNRRVMMTFGLLSPGKGIEMLLQILPDVIAEVPDLLYVIAGQTHPEIKKQIGERYREELEDWVARNHLEEHVRFVNRYLSEEKLSELLVACDLYVTPYPGMQQITSGTLAYAVGLGRPILSTPYAHARDLLHDYPELLLPYDQPGLWRQQLIRLLGDRETLARYEQAMQGLGREMSWHAVGRKFYHVCLKMTGSKVVK</sequence>
<dbReference type="Pfam" id="PF13692">
    <property type="entry name" value="Glyco_trans_1_4"/>
    <property type="match status" value="1"/>
</dbReference>
<dbReference type="Gene3D" id="3.40.50.2000">
    <property type="entry name" value="Glycogen Phosphorylase B"/>
    <property type="match status" value="2"/>
</dbReference>
<comment type="caution">
    <text evidence="2">The sequence shown here is derived from an EMBL/GenBank/DDBJ whole genome shotgun (WGS) entry which is preliminary data.</text>
</comment>
<proteinExistence type="predicted"/>
<dbReference type="InterPro" id="IPR028098">
    <property type="entry name" value="Glyco_trans_4-like_N"/>
</dbReference>
<dbReference type="PANTHER" id="PTHR12526:SF572">
    <property type="entry name" value="BLL5144 PROTEIN"/>
    <property type="match status" value="1"/>
</dbReference>
<name>A0A1Y3PP01_9BACI</name>
<dbReference type="Proteomes" id="UP000196475">
    <property type="component" value="Unassembled WGS sequence"/>
</dbReference>
<reference evidence="3" key="1">
    <citation type="submission" date="2016-06" db="EMBL/GenBank/DDBJ databases">
        <authorList>
            <person name="Nascimento L."/>
            <person name="Pereira R.V."/>
            <person name="Martins L.F."/>
            <person name="Quaggio R.B."/>
            <person name="Silva A.M."/>
            <person name="Setubal J.C."/>
        </authorList>
    </citation>
    <scope>NUCLEOTIDE SEQUENCE [LARGE SCALE GENOMIC DNA]</scope>
</reference>
<evidence type="ECO:0000313" key="3">
    <source>
        <dbReference type="Proteomes" id="UP000196475"/>
    </source>
</evidence>
<dbReference type="Pfam" id="PF13439">
    <property type="entry name" value="Glyco_transf_4"/>
    <property type="match status" value="1"/>
</dbReference>
<evidence type="ECO:0000259" key="1">
    <source>
        <dbReference type="Pfam" id="PF13439"/>
    </source>
</evidence>
<dbReference type="EMBL" id="LZRT01000094">
    <property type="protein sequence ID" value="OUM86039.1"/>
    <property type="molecule type" value="Genomic_DNA"/>
</dbReference>